<proteinExistence type="inferred from homology"/>
<dbReference type="EMBL" id="BAABLM010000006">
    <property type="protein sequence ID" value="GAA4681606.1"/>
    <property type="molecule type" value="Genomic_DNA"/>
</dbReference>
<comment type="caution">
    <text evidence="5">The sequence shown here is derived from an EMBL/GenBank/DDBJ whole genome shotgun (WGS) entry which is preliminary data.</text>
</comment>
<dbReference type="PANTHER" id="PTHR48083:SF19">
    <property type="entry name" value="FLAVIN-DEPENDENT MONOOXYGENASE, OXYGENASE SUBUNIT HSAA"/>
    <property type="match status" value="1"/>
</dbReference>
<dbReference type="Gene3D" id="1.10.540.10">
    <property type="entry name" value="Acyl-CoA dehydrogenase/oxidase, N-terminal domain"/>
    <property type="match status" value="1"/>
</dbReference>
<dbReference type="Pfam" id="PF08028">
    <property type="entry name" value="Acyl-CoA_dh_2"/>
    <property type="match status" value="1"/>
</dbReference>
<dbReference type="Pfam" id="PF02771">
    <property type="entry name" value="Acyl-CoA_dh_N"/>
    <property type="match status" value="1"/>
</dbReference>
<dbReference type="InterPro" id="IPR046373">
    <property type="entry name" value="Acyl-CoA_Oxase/DH_mid-dom_sf"/>
</dbReference>
<keyword evidence="6" id="KW-1185">Reference proteome</keyword>
<dbReference type="RefSeq" id="WP_345376608.1">
    <property type="nucleotide sequence ID" value="NZ_BAABLM010000006.1"/>
</dbReference>
<reference evidence="6" key="1">
    <citation type="journal article" date="2019" name="Int. J. Syst. Evol. Microbiol.">
        <title>The Global Catalogue of Microorganisms (GCM) 10K type strain sequencing project: providing services to taxonomists for standard genome sequencing and annotation.</title>
        <authorList>
            <consortium name="The Broad Institute Genomics Platform"/>
            <consortium name="The Broad Institute Genome Sequencing Center for Infectious Disease"/>
            <person name="Wu L."/>
            <person name="Ma J."/>
        </authorList>
    </citation>
    <scope>NUCLEOTIDE SEQUENCE [LARGE SCALE GENOMIC DNA]</scope>
    <source>
        <strain evidence="6">JCM 18956</strain>
    </source>
</reference>
<comment type="similarity">
    <text evidence="2">Belongs to the HpaH/HsaA monooxygenase family.</text>
</comment>
<feature type="domain" description="Acyl-CoA dehydrogenase/oxidase N-terminal" evidence="3">
    <location>
        <begin position="19"/>
        <end position="119"/>
    </location>
</feature>
<accession>A0ABP8W4Z9</accession>
<dbReference type="Proteomes" id="UP001501295">
    <property type="component" value="Unassembled WGS sequence"/>
</dbReference>
<evidence type="ECO:0000313" key="5">
    <source>
        <dbReference type="EMBL" id="GAA4681606.1"/>
    </source>
</evidence>
<dbReference type="PIRSF" id="PIRSF016578">
    <property type="entry name" value="HsaA"/>
    <property type="match status" value="1"/>
</dbReference>
<gene>
    <name evidence="5" type="ORF">GCM10025780_28670</name>
</gene>
<dbReference type="SUPFAM" id="SSF47203">
    <property type="entry name" value="Acyl-CoA dehydrogenase C-terminal domain-like"/>
    <property type="match status" value="1"/>
</dbReference>
<protein>
    <submittedName>
        <fullName evidence="5">Acyl-CoA dehydrogenase family protein</fullName>
    </submittedName>
</protein>
<dbReference type="Gene3D" id="1.20.140.10">
    <property type="entry name" value="Butyryl-CoA Dehydrogenase, subunit A, domain 3"/>
    <property type="match status" value="1"/>
</dbReference>
<dbReference type="InterPro" id="IPR013786">
    <property type="entry name" value="AcylCoA_DH/ox_N"/>
</dbReference>
<organism evidence="5 6">
    <name type="scientific">Frondihabitans cladoniiphilus</name>
    <dbReference type="NCBI Taxonomy" id="715785"/>
    <lineage>
        <taxon>Bacteria</taxon>
        <taxon>Bacillati</taxon>
        <taxon>Actinomycetota</taxon>
        <taxon>Actinomycetes</taxon>
        <taxon>Micrococcales</taxon>
        <taxon>Microbacteriaceae</taxon>
        <taxon>Frondihabitans</taxon>
    </lineage>
</organism>
<name>A0ABP8W4Z9_9MICO</name>
<dbReference type="InterPro" id="IPR009100">
    <property type="entry name" value="AcylCoA_DH/oxidase_NM_dom_sf"/>
</dbReference>
<sequence>MSTPSTDTRGRTLADIVHAVNEVAATARAEAVARERDRTSPAPLVAALAAARLGAVRVPQEFGGPGGTVADLADLLIEVAAADSNLAQIVRGHLGFVEFLIAQPAGEARTDLLQAAARGDLFGPAASISARNADGSAATALLDSSTWLHEVDGTTRLSGRKYYTTGSLHSQWINALVAVDDVLAEVVVRVDDPGVEIDDDWNGFGQPLTASGTTRFDAALVREGHVFPHDDQGLSEYLNAFYQFVHSATQAGIVRRAGEDLVEVVRSRKRTYPLATAPEPRHDPQVLEVVGEVTSHAYATRASVESLARTFDRYLDVPSRGSRTRVVEESAAVQVHNTRSAGEATWRLFDAASASAVDAELALDRHFRNARTVSSHNPVVYKARLVGDIEVNGHVPSTSIAAG</sequence>
<feature type="domain" description="Acyl-CoA dehydrogenase C-terminal" evidence="4">
    <location>
        <begin position="245"/>
        <end position="377"/>
    </location>
</feature>
<dbReference type="InterPro" id="IPR013107">
    <property type="entry name" value="Acyl-CoA_DH_C"/>
</dbReference>
<evidence type="ECO:0000256" key="1">
    <source>
        <dbReference type="ARBA" id="ARBA00023002"/>
    </source>
</evidence>
<evidence type="ECO:0000259" key="3">
    <source>
        <dbReference type="Pfam" id="PF02771"/>
    </source>
</evidence>
<evidence type="ECO:0000259" key="4">
    <source>
        <dbReference type="Pfam" id="PF08028"/>
    </source>
</evidence>
<keyword evidence="1" id="KW-0560">Oxidoreductase</keyword>
<dbReference type="PANTHER" id="PTHR48083">
    <property type="entry name" value="MEDIUM-CHAIN SPECIFIC ACYL-COA DEHYDROGENASE, MITOCHONDRIAL-RELATED"/>
    <property type="match status" value="1"/>
</dbReference>
<dbReference type="InterPro" id="IPR037069">
    <property type="entry name" value="AcylCoA_DH/ox_N_sf"/>
</dbReference>
<evidence type="ECO:0000313" key="6">
    <source>
        <dbReference type="Proteomes" id="UP001501295"/>
    </source>
</evidence>
<dbReference type="InterPro" id="IPR050741">
    <property type="entry name" value="Acyl-CoA_dehydrogenase"/>
</dbReference>
<dbReference type="Gene3D" id="2.40.110.10">
    <property type="entry name" value="Butyryl-CoA Dehydrogenase, subunit A, domain 2"/>
    <property type="match status" value="1"/>
</dbReference>
<evidence type="ECO:0000256" key="2">
    <source>
        <dbReference type="ARBA" id="ARBA00049661"/>
    </source>
</evidence>
<dbReference type="InterPro" id="IPR036250">
    <property type="entry name" value="AcylCo_DH-like_C"/>
</dbReference>
<dbReference type="SUPFAM" id="SSF56645">
    <property type="entry name" value="Acyl-CoA dehydrogenase NM domain-like"/>
    <property type="match status" value="1"/>
</dbReference>